<accession>A0A5E5BM02</accession>
<name>A0A5E5BM02_9BURK</name>
<dbReference type="AlphaFoldDB" id="A0A5E5BM02"/>
<reference evidence="2 3" key="1">
    <citation type="submission" date="2019-08" db="EMBL/GenBank/DDBJ databases">
        <authorList>
            <person name="Peeters C."/>
        </authorList>
    </citation>
    <scope>NUCLEOTIDE SEQUENCE [LARGE SCALE GENOMIC DNA]</scope>
    <source>
        <strain evidence="2 3">LMG 20603</strain>
    </source>
</reference>
<gene>
    <name evidence="2" type="ORF">PBR20603_00635</name>
</gene>
<feature type="compositionally biased region" description="Pro residues" evidence="1">
    <location>
        <begin position="135"/>
        <end position="145"/>
    </location>
</feature>
<keyword evidence="3" id="KW-1185">Reference proteome</keyword>
<dbReference type="Proteomes" id="UP000382040">
    <property type="component" value="Unassembled WGS sequence"/>
</dbReference>
<feature type="region of interest" description="Disordered" evidence="1">
    <location>
        <begin position="88"/>
        <end position="150"/>
    </location>
</feature>
<evidence type="ECO:0000313" key="3">
    <source>
        <dbReference type="Proteomes" id="UP000382040"/>
    </source>
</evidence>
<evidence type="ECO:0000313" key="2">
    <source>
        <dbReference type="EMBL" id="VVE86714.1"/>
    </source>
</evidence>
<feature type="compositionally biased region" description="Low complexity" evidence="1">
    <location>
        <begin position="91"/>
        <end position="100"/>
    </location>
</feature>
<evidence type="ECO:0000256" key="1">
    <source>
        <dbReference type="SAM" id="MobiDB-lite"/>
    </source>
</evidence>
<sequence>MSKISSGSNAVAYDHQTDVRFISMRRVDSRGNLIALDHVANRPVAVVSARPRPSAPVLPRGDFRADFAGTRSTDRALLPDPARGAHLWSFATPAPTDAAPDAPPPYPATQTDGAWGAPPPYSGLDIAPRQASPSAPSPDSPPAYSPPSLEWYLRQGYPSSIV</sequence>
<organism evidence="2 3">
    <name type="scientific">Pandoraea bronchicola</name>
    <dbReference type="NCBI Taxonomy" id="2508287"/>
    <lineage>
        <taxon>Bacteria</taxon>
        <taxon>Pseudomonadati</taxon>
        <taxon>Pseudomonadota</taxon>
        <taxon>Betaproteobacteria</taxon>
        <taxon>Burkholderiales</taxon>
        <taxon>Burkholderiaceae</taxon>
        <taxon>Pandoraea</taxon>
    </lineage>
</organism>
<proteinExistence type="predicted"/>
<dbReference type="EMBL" id="CABPST010000001">
    <property type="protein sequence ID" value="VVE86714.1"/>
    <property type="molecule type" value="Genomic_DNA"/>
</dbReference>
<protein>
    <submittedName>
        <fullName evidence="2">Uncharacterized protein</fullName>
    </submittedName>
</protein>